<dbReference type="PANTHER" id="PTHR36440">
    <property type="entry name" value="PUTATIVE (AFU_ORTHOLOGUE AFUA_8G07350)-RELATED"/>
    <property type="match status" value="1"/>
</dbReference>
<dbReference type="InterPro" id="IPR013096">
    <property type="entry name" value="Cupin_2"/>
</dbReference>
<dbReference type="Pfam" id="PF07883">
    <property type="entry name" value="Cupin_2"/>
    <property type="match status" value="2"/>
</dbReference>
<dbReference type="InterPro" id="IPR053146">
    <property type="entry name" value="QDO-like"/>
</dbReference>
<dbReference type="RefSeq" id="WP_076443072.1">
    <property type="nucleotide sequence ID" value="NZ_FTNI01000051.1"/>
</dbReference>
<organism evidence="2 3">
    <name type="scientific">Microbispora rosea</name>
    <dbReference type="NCBI Taxonomy" id="58117"/>
    <lineage>
        <taxon>Bacteria</taxon>
        <taxon>Bacillati</taxon>
        <taxon>Actinomycetota</taxon>
        <taxon>Actinomycetes</taxon>
        <taxon>Streptosporangiales</taxon>
        <taxon>Streptosporangiaceae</taxon>
        <taxon>Microbispora</taxon>
    </lineage>
</organism>
<dbReference type="InterPro" id="IPR014710">
    <property type="entry name" value="RmlC-like_jellyroll"/>
</dbReference>
<accession>A0A1N7HI56</accession>
<keyword evidence="3" id="KW-1185">Reference proteome</keyword>
<evidence type="ECO:0000313" key="3">
    <source>
        <dbReference type="Proteomes" id="UP000186096"/>
    </source>
</evidence>
<dbReference type="EMBL" id="FTNI01000051">
    <property type="protein sequence ID" value="SIS24358.1"/>
    <property type="molecule type" value="Genomic_DNA"/>
</dbReference>
<dbReference type="OrthoDB" id="4227163at2"/>
<name>A0A1N7HI56_9ACTN</name>
<gene>
    <name evidence="2" type="ORF">SAMN05421833_1512</name>
</gene>
<reference evidence="3" key="1">
    <citation type="submission" date="2017-01" db="EMBL/GenBank/DDBJ databases">
        <authorList>
            <person name="Varghese N."/>
            <person name="Submissions S."/>
        </authorList>
    </citation>
    <scope>NUCLEOTIDE SEQUENCE [LARGE SCALE GENOMIC DNA]</scope>
    <source>
        <strain evidence="3">ATCC 12950</strain>
    </source>
</reference>
<evidence type="ECO:0000313" key="2">
    <source>
        <dbReference type="EMBL" id="SIS24358.1"/>
    </source>
</evidence>
<protein>
    <submittedName>
        <fullName evidence="2">Cupin domain-containing protein</fullName>
    </submittedName>
</protein>
<proteinExistence type="predicted"/>
<feature type="domain" description="Cupin type-2" evidence="1">
    <location>
        <begin position="45"/>
        <end position="101"/>
    </location>
</feature>
<dbReference type="STRING" id="58117.SAMN05421833_1512"/>
<dbReference type="PANTHER" id="PTHR36440:SF1">
    <property type="entry name" value="PUTATIVE (AFU_ORTHOLOGUE AFUA_8G07350)-RELATED"/>
    <property type="match status" value="1"/>
</dbReference>
<dbReference type="InterPro" id="IPR011051">
    <property type="entry name" value="RmlC_Cupin_sf"/>
</dbReference>
<evidence type="ECO:0000259" key="1">
    <source>
        <dbReference type="Pfam" id="PF07883"/>
    </source>
</evidence>
<dbReference type="Gene3D" id="2.60.120.10">
    <property type="entry name" value="Jelly Rolls"/>
    <property type="match status" value="2"/>
</dbReference>
<sequence>MFKDRFFLLDADASRPTRVPLPPSMSVKAGAAETEGRFSLIENRGDGRIPAHVHDTFDELVYVLDGDLGIQFDGAGHHLTAGMFALVPRGVTHAMRNLGPDGSAVHVLQLFAPGGWERYVEDVCEAGEADALMLPDGRRDWQKINELGKPYGMRYHLGQDDPAEWGDKSRFYLLRQGQVRLGRISVPPAFGIKARSEDTDSLISLLEVTVAQPVPRHTHHVADECIYVVDGVLEIDFDGVTHRTGKGQFVLLPHGVPHAIRPGSTPPPKVIQVSSPGGWECVVEALIEHRAEVSQGGRFNPAALNRYTRQYHVVYEENE</sequence>
<dbReference type="SUPFAM" id="SSF51182">
    <property type="entry name" value="RmlC-like cupins"/>
    <property type="match status" value="1"/>
</dbReference>
<dbReference type="Proteomes" id="UP000186096">
    <property type="component" value="Unassembled WGS sequence"/>
</dbReference>
<dbReference type="AlphaFoldDB" id="A0A1N7HI56"/>
<feature type="domain" description="Cupin type-2" evidence="1">
    <location>
        <begin position="213"/>
        <end position="261"/>
    </location>
</feature>